<sequence>MADWHENGQLSVDITIKDPKARVEAYIELYKDCSEELFDAQLMRTIRVTTARTCDIAKEGMAAHCTFELEVLAGFCNRMGNMHGGCVALLADMSTTMATAPIAQKDFWVFGGVSRTLNVTYLQPVRQGTMLAIECSLRSIGKRLSLAAVVASQVDSSIASGAKTVNDFHRALYGYRDNSPLYPATTFDCGYGRGYTAGGPGTYADLLTFGTAPGEYDNCEIVWDQYVRKSNISQDTCAQYITDLIAGTEHLDLWLESSQHNLPHPKAMFLCAVESMGMLPGLDFEAD</sequence>
<accession>A0AAJ0G9Q2</accession>
<dbReference type="Gene3D" id="3.10.129.10">
    <property type="entry name" value="Hotdog Thioesterase"/>
    <property type="match status" value="1"/>
</dbReference>
<dbReference type="InterPro" id="IPR029069">
    <property type="entry name" value="HotDog_dom_sf"/>
</dbReference>
<keyword evidence="2" id="KW-0378">Hydrolase</keyword>
<gene>
    <name evidence="4" type="ORF">LTR09_012049</name>
</gene>
<evidence type="ECO:0000313" key="5">
    <source>
        <dbReference type="Proteomes" id="UP001271007"/>
    </source>
</evidence>
<evidence type="ECO:0000256" key="2">
    <source>
        <dbReference type="ARBA" id="ARBA00022801"/>
    </source>
</evidence>
<name>A0AAJ0G9Q2_9PEZI</name>
<dbReference type="PANTHER" id="PTHR21660:SF1">
    <property type="entry name" value="ACYL-COENZYME A THIOESTERASE 13"/>
    <property type="match status" value="1"/>
</dbReference>
<organism evidence="4 5">
    <name type="scientific">Extremus antarcticus</name>
    <dbReference type="NCBI Taxonomy" id="702011"/>
    <lineage>
        <taxon>Eukaryota</taxon>
        <taxon>Fungi</taxon>
        <taxon>Dikarya</taxon>
        <taxon>Ascomycota</taxon>
        <taxon>Pezizomycotina</taxon>
        <taxon>Dothideomycetes</taxon>
        <taxon>Dothideomycetidae</taxon>
        <taxon>Mycosphaerellales</taxon>
        <taxon>Extremaceae</taxon>
        <taxon>Extremus</taxon>
    </lineage>
</organism>
<feature type="domain" description="Thioesterase" evidence="3">
    <location>
        <begin position="79"/>
        <end position="145"/>
    </location>
</feature>
<dbReference type="InterPro" id="IPR039298">
    <property type="entry name" value="ACOT13"/>
</dbReference>
<dbReference type="GO" id="GO:0047617">
    <property type="term" value="F:fatty acyl-CoA hydrolase activity"/>
    <property type="evidence" value="ECO:0007669"/>
    <property type="project" value="InterPro"/>
</dbReference>
<dbReference type="PANTHER" id="PTHR21660">
    <property type="entry name" value="THIOESTERASE SUPERFAMILY MEMBER-RELATED"/>
    <property type="match status" value="1"/>
</dbReference>
<reference evidence="4" key="1">
    <citation type="submission" date="2023-04" db="EMBL/GenBank/DDBJ databases">
        <title>Black Yeasts Isolated from many extreme environments.</title>
        <authorList>
            <person name="Coleine C."/>
            <person name="Stajich J.E."/>
            <person name="Selbmann L."/>
        </authorList>
    </citation>
    <scope>NUCLEOTIDE SEQUENCE</scope>
    <source>
        <strain evidence="4">CCFEE 5312</strain>
    </source>
</reference>
<protein>
    <recommendedName>
        <fullName evidence="3">Thioesterase domain-containing protein</fullName>
    </recommendedName>
</protein>
<comment type="caution">
    <text evidence="4">The sequence shown here is derived from an EMBL/GenBank/DDBJ whole genome shotgun (WGS) entry which is preliminary data.</text>
</comment>
<dbReference type="AlphaFoldDB" id="A0AAJ0G9Q2"/>
<dbReference type="Pfam" id="PF03061">
    <property type="entry name" value="4HBT"/>
    <property type="match status" value="1"/>
</dbReference>
<dbReference type="InterPro" id="IPR006683">
    <property type="entry name" value="Thioestr_dom"/>
</dbReference>
<keyword evidence="5" id="KW-1185">Reference proteome</keyword>
<dbReference type="SUPFAM" id="SSF54637">
    <property type="entry name" value="Thioesterase/thiol ester dehydrase-isomerase"/>
    <property type="match status" value="1"/>
</dbReference>
<dbReference type="Proteomes" id="UP001271007">
    <property type="component" value="Unassembled WGS sequence"/>
</dbReference>
<dbReference type="EMBL" id="JAWDJX010000091">
    <property type="protein sequence ID" value="KAK3046465.1"/>
    <property type="molecule type" value="Genomic_DNA"/>
</dbReference>
<dbReference type="CDD" id="cd03443">
    <property type="entry name" value="PaaI_thioesterase"/>
    <property type="match status" value="1"/>
</dbReference>
<evidence type="ECO:0000259" key="3">
    <source>
        <dbReference type="Pfam" id="PF03061"/>
    </source>
</evidence>
<evidence type="ECO:0000256" key="1">
    <source>
        <dbReference type="ARBA" id="ARBA00008324"/>
    </source>
</evidence>
<proteinExistence type="inferred from homology"/>
<comment type="similarity">
    <text evidence="1">Belongs to the thioesterase PaaI family.</text>
</comment>
<evidence type="ECO:0000313" key="4">
    <source>
        <dbReference type="EMBL" id="KAK3046465.1"/>
    </source>
</evidence>